<feature type="compositionally biased region" description="Low complexity" evidence="2">
    <location>
        <begin position="38"/>
        <end position="48"/>
    </location>
</feature>
<organism evidence="3 4">
    <name type="scientific">Edaphochlamys debaryana</name>
    <dbReference type="NCBI Taxonomy" id="47281"/>
    <lineage>
        <taxon>Eukaryota</taxon>
        <taxon>Viridiplantae</taxon>
        <taxon>Chlorophyta</taxon>
        <taxon>core chlorophytes</taxon>
        <taxon>Chlorophyceae</taxon>
        <taxon>CS clade</taxon>
        <taxon>Chlamydomonadales</taxon>
        <taxon>Chlamydomonadales incertae sedis</taxon>
        <taxon>Edaphochlamys</taxon>
    </lineage>
</organism>
<feature type="region of interest" description="Disordered" evidence="2">
    <location>
        <begin position="322"/>
        <end position="346"/>
    </location>
</feature>
<sequence length="612" mass="61945">MALPPLNGGAAASSRTESPDRSPRPGGASTSTPQPRTAASNLASSLAPLLPPSPSHAPSPFRTGMGAPSGASTPGPVRSRTFDVGSLSQPQSPSRSSRRVFSAANAKPRIDCGPRKLTQAQQAAQLHTQLMEILRTEWKNIKTTNLGVLSGTAVVEELLLRRIQTAARELHLLAITHAPAAERLAELCRGMSVAELQQLQVMFDSTGHPELSDYVRLMVYNTSDPAAKEVVGDLRALRAGSGTRRARSTPSRRRGPPQPPPRRPDPFASDPRSLRFAHLLTSDHPLVAGAHAAAERRRAEEEEARRLAEAKAARARARAEAAALGSVAGEDSFATGEQERRMADASARSALLQQHRRGDPPEILPYYLADVQEQWRRTVGTRVSAEGVFGTSIMLSEPLPPYEAPPEVARMRADAEAAAANPPPSRGGTGGLNSPALNSPRPSASTPAGGRPGPAPWGGAGGLPFSRLRTGGGPSPGSNGGAGPSGGSGSQSQSQMLQVVQAAAERSGSAGGGGGGGAGREGSAGGAGGGGGRDAPPSSGGGAEGPGVSRFAPAAAGSQGTGTSSGAGTGTGTGSGSAGEGPAGRLHRPPGLSVSVPQGPEDEAGGGHGGTE</sequence>
<dbReference type="Proteomes" id="UP000612055">
    <property type="component" value="Unassembled WGS sequence"/>
</dbReference>
<reference evidence="3" key="1">
    <citation type="journal article" date="2020" name="bioRxiv">
        <title>Comparative genomics of Chlamydomonas.</title>
        <authorList>
            <person name="Craig R.J."/>
            <person name="Hasan A.R."/>
            <person name="Ness R.W."/>
            <person name="Keightley P.D."/>
        </authorList>
    </citation>
    <scope>NUCLEOTIDE SEQUENCE</scope>
    <source>
        <strain evidence="3">CCAP 11/70</strain>
    </source>
</reference>
<feature type="region of interest" description="Disordered" evidence="2">
    <location>
        <begin position="235"/>
        <end position="271"/>
    </location>
</feature>
<feature type="region of interest" description="Disordered" evidence="2">
    <location>
        <begin position="409"/>
        <end position="612"/>
    </location>
</feature>
<evidence type="ECO:0000313" key="3">
    <source>
        <dbReference type="EMBL" id="KAG2499272.1"/>
    </source>
</evidence>
<feature type="compositionally biased region" description="Gly residues" evidence="2">
    <location>
        <begin position="509"/>
        <end position="545"/>
    </location>
</feature>
<feature type="compositionally biased region" description="Polar residues" evidence="2">
    <location>
        <begin position="435"/>
        <end position="446"/>
    </location>
</feature>
<feature type="compositionally biased region" description="Gly residues" evidence="2">
    <location>
        <begin position="450"/>
        <end position="462"/>
    </location>
</feature>
<proteinExistence type="predicted"/>
<accession>A0A836C509</accession>
<feature type="compositionally biased region" description="Basic residues" evidence="2">
    <location>
        <begin position="244"/>
        <end position="255"/>
    </location>
</feature>
<evidence type="ECO:0000256" key="2">
    <source>
        <dbReference type="SAM" id="MobiDB-lite"/>
    </source>
</evidence>
<comment type="caution">
    <text evidence="3">The sequence shown here is derived from an EMBL/GenBank/DDBJ whole genome shotgun (WGS) entry which is preliminary data.</text>
</comment>
<feature type="coiled-coil region" evidence="1">
    <location>
        <begin position="290"/>
        <end position="320"/>
    </location>
</feature>
<keyword evidence="1" id="KW-0175">Coiled coil</keyword>
<feature type="compositionally biased region" description="Gly residues" evidence="2">
    <location>
        <begin position="559"/>
        <end position="582"/>
    </location>
</feature>
<dbReference type="EMBL" id="JAEHOE010000007">
    <property type="protein sequence ID" value="KAG2499272.1"/>
    <property type="molecule type" value="Genomic_DNA"/>
</dbReference>
<evidence type="ECO:0000313" key="4">
    <source>
        <dbReference type="Proteomes" id="UP000612055"/>
    </source>
</evidence>
<evidence type="ECO:0000256" key="1">
    <source>
        <dbReference type="SAM" id="Coils"/>
    </source>
</evidence>
<dbReference type="OrthoDB" id="552468at2759"/>
<feature type="region of interest" description="Disordered" evidence="2">
    <location>
        <begin position="1"/>
        <end position="108"/>
    </location>
</feature>
<feature type="compositionally biased region" description="Polar residues" evidence="2">
    <location>
        <begin position="28"/>
        <end position="37"/>
    </location>
</feature>
<feature type="compositionally biased region" description="Gly residues" evidence="2">
    <location>
        <begin position="470"/>
        <end position="489"/>
    </location>
</feature>
<name>A0A836C509_9CHLO</name>
<protein>
    <submittedName>
        <fullName evidence="3">Uncharacterized protein</fullName>
    </submittedName>
</protein>
<gene>
    <name evidence="3" type="ORF">HYH03_002850</name>
</gene>
<dbReference type="AlphaFoldDB" id="A0A836C509"/>
<keyword evidence="4" id="KW-1185">Reference proteome</keyword>